<reference evidence="2 3" key="1">
    <citation type="submission" date="2019-08" db="EMBL/GenBank/DDBJ databases">
        <title>Bacillus genomes from the desert of Cuatro Cienegas, Coahuila.</title>
        <authorList>
            <person name="Olmedo-Alvarez G."/>
        </authorList>
    </citation>
    <scope>NUCLEOTIDE SEQUENCE [LARGE SCALE GENOMIC DNA]</scope>
    <source>
        <strain evidence="2 3">CH40_1T</strain>
    </source>
</reference>
<dbReference type="InterPro" id="IPR005321">
    <property type="entry name" value="Peptidase_S58_DmpA"/>
</dbReference>
<proteinExistence type="inferred from homology"/>
<dbReference type="SUPFAM" id="SSF56266">
    <property type="entry name" value="DmpA/ArgJ-like"/>
    <property type="match status" value="1"/>
</dbReference>
<dbReference type="Gene3D" id="3.60.70.12">
    <property type="entry name" value="L-amino peptidase D-ALA esterase/amidase"/>
    <property type="match status" value="1"/>
</dbReference>
<evidence type="ECO:0000313" key="3">
    <source>
        <dbReference type="Proteomes" id="UP000323317"/>
    </source>
</evidence>
<dbReference type="RefSeq" id="WP_148945345.1">
    <property type="nucleotide sequence ID" value="NZ_VTEH01000001.1"/>
</dbReference>
<dbReference type="PANTHER" id="PTHR36512">
    <property type="entry name" value="D-AMINOPEPTIDASE"/>
    <property type="match status" value="1"/>
</dbReference>
<name>A0A5D4KLU8_9BACI</name>
<accession>A0A5D4KLU8</accession>
<dbReference type="EMBL" id="VTEH01000001">
    <property type="protein sequence ID" value="TYR77756.1"/>
    <property type="molecule type" value="Genomic_DNA"/>
</dbReference>
<evidence type="ECO:0000313" key="2">
    <source>
        <dbReference type="EMBL" id="TYR77756.1"/>
    </source>
</evidence>
<gene>
    <name evidence="2" type="ORF">FZC79_02770</name>
</gene>
<evidence type="ECO:0000256" key="1">
    <source>
        <dbReference type="ARBA" id="ARBA00007068"/>
    </source>
</evidence>
<sequence>MNNLFSIGDLPKGKNNCITDVHGVRVGHVTLVKAYEDGEKIQTGVTSILPHGKNLFCEKVRSASYVINGFGKTTGLIQIDELGLIESPIMLTNTFSVGSVWQGTLQYMLDQTPEIGESAGSVNIVVGECNDSYLNSVRLQAVQPAHAVQAIESASTAPSENGAVGAGAGTLCLGFKGGIGTSSRVIEEEGETFTVASLVQTNFGRREENKFLNEPLIPSLEKFPDGSIIIILAVDIPMSDRQLKRLAKRAVVGLSRSGSTIHHGSGDIVIAFTTENKVKHRQEGLFDTVKMIREDHPVMNKIFQGAAEAVEEAIFSSLYFAEETGGRKGRSASSFNKYYNG</sequence>
<comment type="similarity">
    <text evidence="1">Belongs to the peptidase S58 family.</text>
</comment>
<dbReference type="AlphaFoldDB" id="A0A5D4KLU8"/>
<comment type="caution">
    <text evidence="2">The sequence shown here is derived from an EMBL/GenBank/DDBJ whole genome shotgun (WGS) entry which is preliminary data.</text>
</comment>
<dbReference type="Proteomes" id="UP000323317">
    <property type="component" value="Unassembled WGS sequence"/>
</dbReference>
<dbReference type="CDD" id="cd02253">
    <property type="entry name" value="DmpA"/>
    <property type="match status" value="1"/>
</dbReference>
<dbReference type="Pfam" id="PF03576">
    <property type="entry name" value="Peptidase_S58"/>
    <property type="match status" value="1"/>
</dbReference>
<dbReference type="InterPro" id="IPR016117">
    <property type="entry name" value="ArgJ-like_dom_sf"/>
</dbReference>
<dbReference type="PANTHER" id="PTHR36512:SF3">
    <property type="entry name" value="BLR5678 PROTEIN"/>
    <property type="match status" value="1"/>
</dbReference>
<protein>
    <submittedName>
        <fullName evidence="2">P1 family peptidase</fullName>
    </submittedName>
</protein>
<dbReference type="GO" id="GO:0004177">
    <property type="term" value="F:aminopeptidase activity"/>
    <property type="evidence" value="ECO:0007669"/>
    <property type="project" value="TreeGrafter"/>
</dbReference>
<organism evidence="2 3">
    <name type="scientific">Rossellomorea vietnamensis</name>
    <dbReference type="NCBI Taxonomy" id="218284"/>
    <lineage>
        <taxon>Bacteria</taxon>
        <taxon>Bacillati</taxon>
        <taxon>Bacillota</taxon>
        <taxon>Bacilli</taxon>
        <taxon>Bacillales</taxon>
        <taxon>Bacillaceae</taxon>
        <taxon>Rossellomorea</taxon>
    </lineage>
</organism>